<dbReference type="EMBL" id="JAVIJP010000011">
    <property type="protein sequence ID" value="KAL3646674.1"/>
    <property type="molecule type" value="Genomic_DNA"/>
</dbReference>
<comment type="caution">
    <text evidence="3">The sequence shown here is derived from an EMBL/GenBank/DDBJ whole genome shotgun (WGS) entry which is preliminary data.</text>
</comment>
<organism evidence="3 4">
    <name type="scientific">Castilleja foliolosa</name>
    <dbReference type="NCBI Taxonomy" id="1961234"/>
    <lineage>
        <taxon>Eukaryota</taxon>
        <taxon>Viridiplantae</taxon>
        <taxon>Streptophyta</taxon>
        <taxon>Embryophyta</taxon>
        <taxon>Tracheophyta</taxon>
        <taxon>Spermatophyta</taxon>
        <taxon>Magnoliopsida</taxon>
        <taxon>eudicotyledons</taxon>
        <taxon>Gunneridae</taxon>
        <taxon>Pentapetalae</taxon>
        <taxon>asterids</taxon>
        <taxon>lamiids</taxon>
        <taxon>Lamiales</taxon>
        <taxon>Orobanchaceae</taxon>
        <taxon>Pedicularideae</taxon>
        <taxon>Castillejinae</taxon>
        <taxon>Castilleja</taxon>
    </lineage>
</organism>
<reference evidence="4" key="1">
    <citation type="journal article" date="2024" name="IScience">
        <title>Strigolactones Initiate the Formation of Haustorium-like Structures in Castilleja.</title>
        <authorList>
            <person name="Buerger M."/>
            <person name="Peterson D."/>
            <person name="Chory J."/>
        </authorList>
    </citation>
    <scope>NUCLEOTIDE SEQUENCE [LARGE SCALE GENOMIC DNA]</scope>
</reference>
<evidence type="ECO:0000313" key="4">
    <source>
        <dbReference type="Proteomes" id="UP001632038"/>
    </source>
</evidence>
<evidence type="ECO:0000313" key="3">
    <source>
        <dbReference type="EMBL" id="KAL3646674.1"/>
    </source>
</evidence>
<dbReference type="InterPro" id="IPR040256">
    <property type="entry name" value="At4g02000-like"/>
</dbReference>
<name>A0ABD3E0W3_9LAMI</name>
<dbReference type="PANTHER" id="PTHR31286:SF99">
    <property type="entry name" value="DUF4283 DOMAIN-CONTAINING PROTEIN"/>
    <property type="match status" value="1"/>
</dbReference>
<accession>A0ABD3E0W3</accession>
<feature type="domain" description="DUF4283" evidence="2">
    <location>
        <begin position="74"/>
        <end position="156"/>
    </location>
</feature>
<dbReference type="Proteomes" id="UP001632038">
    <property type="component" value="Unassembled WGS sequence"/>
</dbReference>
<dbReference type="Pfam" id="PF14111">
    <property type="entry name" value="DUF4283"/>
    <property type="match status" value="1"/>
</dbReference>
<dbReference type="InterPro" id="IPR025558">
    <property type="entry name" value="DUF4283"/>
</dbReference>
<sequence>MADPHRLSGGDDTAVPPSTTAPPPKPSYANALNAKSPHNSWFRLQPIPLAQRTAMFKDNKPAIIVSSMEIEQSAKQFEFALVMKFTSGRPSLHDIKNHVNSTWNLSKEPVMSLVDARHVFMILASKEDMVRAQTHASHRINSSLFRLFRWHKDFDYKKDSPLVPVWVTLPKLPIPLINPAVLERIGNAIGTFLRIDERTMSMTHTMATRICVEVDLSKDFLDEIWIGDSTKEGYWQSIMYEGNVSFCSHCGLLGHVKGVCRKLPTISMKEVAPKYILTRPQEERNLDKGKNIQETSKSAESNIFDAFTSKCQSKAQYSPAQKNQGQIVGKQV</sequence>
<evidence type="ECO:0000259" key="2">
    <source>
        <dbReference type="Pfam" id="PF14111"/>
    </source>
</evidence>
<dbReference type="PANTHER" id="PTHR31286">
    <property type="entry name" value="GLYCINE-RICH CELL WALL STRUCTURAL PROTEIN 1.8-LIKE"/>
    <property type="match status" value="1"/>
</dbReference>
<feature type="region of interest" description="Disordered" evidence="1">
    <location>
        <begin position="1"/>
        <end position="27"/>
    </location>
</feature>
<keyword evidence="4" id="KW-1185">Reference proteome</keyword>
<evidence type="ECO:0000256" key="1">
    <source>
        <dbReference type="SAM" id="MobiDB-lite"/>
    </source>
</evidence>
<protein>
    <recommendedName>
        <fullName evidence="2">DUF4283 domain-containing protein</fullName>
    </recommendedName>
</protein>
<gene>
    <name evidence="3" type="ORF">CASFOL_009218</name>
</gene>
<dbReference type="AlphaFoldDB" id="A0ABD3E0W3"/>
<proteinExistence type="predicted"/>